<dbReference type="InParanoid" id="A0A409Y3W8"/>
<accession>A0A409Y3W8</accession>
<dbReference type="OrthoDB" id="3048141at2759"/>
<comment type="caution">
    <text evidence="1">The sequence shown here is derived from an EMBL/GenBank/DDBJ whole genome shotgun (WGS) entry which is preliminary data.</text>
</comment>
<gene>
    <name evidence="1" type="ORF">CVT26_002538</name>
</gene>
<protein>
    <submittedName>
        <fullName evidence="1">Uncharacterized protein</fullName>
    </submittedName>
</protein>
<evidence type="ECO:0000313" key="1">
    <source>
        <dbReference type="EMBL" id="PPQ97631.1"/>
    </source>
</evidence>
<dbReference type="EMBL" id="NHYE01001217">
    <property type="protein sequence ID" value="PPQ97631.1"/>
    <property type="molecule type" value="Genomic_DNA"/>
</dbReference>
<evidence type="ECO:0000313" key="2">
    <source>
        <dbReference type="Proteomes" id="UP000284706"/>
    </source>
</evidence>
<organism evidence="1 2">
    <name type="scientific">Gymnopilus dilepis</name>
    <dbReference type="NCBI Taxonomy" id="231916"/>
    <lineage>
        <taxon>Eukaryota</taxon>
        <taxon>Fungi</taxon>
        <taxon>Dikarya</taxon>
        <taxon>Basidiomycota</taxon>
        <taxon>Agaricomycotina</taxon>
        <taxon>Agaricomycetes</taxon>
        <taxon>Agaricomycetidae</taxon>
        <taxon>Agaricales</taxon>
        <taxon>Agaricineae</taxon>
        <taxon>Hymenogastraceae</taxon>
        <taxon>Gymnopilus</taxon>
    </lineage>
</organism>
<keyword evidence="2" id="KW-1185">Reference proteome</keyword>
<dbReference type="AlphaFoldDB" id="A0A409Y3W8"/>
<proteinExistence type="predicted"/>
<dbReference type="Proteomes" id="UP000284706">
    <property type="component" value="Unassembled WGS sequence"/>
</dbReference>
<dbReference type="Gene3D" id="2.120.10.70">
    <property type="entry name" value="Fucose-specific lectin"/>
    <property type="match status" value="1"/>
</dbReference>
<sequence length="86" mass="9664">MHIRIYFVNQSNILREKWSITTPTTFLEGELSLKKYQVQINSGVLYALVGPPGGWSLRVGYQAARAPNAITEASHIEGVWDERAFA</sequence>
<name>A0A409Y3W8_9AGAR</name>
<reference evidence="1 2" key="1">
    <citation type="journal article" date="2018" name="Evol. Lett.">
        <title>Horizontal gene cluster transfer increased hallucinogenic mushroom diversity.</title>
        <authorList>
            <person name="Reynolds H.T."/>
            <person name="Vijayakumar V."/>
            <person name="Gluck-Thaler E."/>
            <person name="Korotkin H.B."/>
            <person name="Matheny P.B."/>
            <person name="Slot J.C."/>
        </authorList>
    </citation>
    <scope>NUCLEOTIDE SEQUENCE [LARGE SCALE GENOMIC DNA]</scope>
    <source>
        <strain evidence="1 2">SRW20</strain>
    </source>
</reference>